<dbReference type="PANTHER" id="PTHR19331">
    <property type="entry name" value="SCAVENGER RECEPTOR DOMAIN-CONTAINING"/>
    <property type="match status" value="1"/>
</dbReference>
<feature type="compositionally biased region" description="Pro residues" evidence="12">
    <location>
        <begin position="1330"/>
        <end position="1447"/>
    </location>
</feature>
<feature type="domain" description="SRCR" evidence="14">
    <location>
        <begin position="569"/>
        <end position="676"/>
    </location>
</feature>
<evidence type="ECO:0000313" key="16">
    <source>
        <dbReference type="Proteomes" id="UP000747399"/>
    </source>
</evidence>
<evidence type="ECO:0000256" key="2">
    <source>
        <dbReference type="ARBA" id="ARBA00022670"/>
    </source>
</evidence>
<dbReference type="SMART" id="SM00202">
    <property type="entry name" value="SR"/>
    <property type="match status" value="5"/>
</dbReference>
<feature type="compositionally biased region" description="Low complexity" evidence="12">
    <location>
        <begin position="248"/>
        <end position="258"/>
    </location>
</feature>
<feature type="chain" id="PRO_5035147672" description="SRCR domain-containing protein" evidence="13">
    <location>
        <begin position="22"/>
        <end position="1447"/>
    </location>
</feature>
<dbReference type="InterPro" id="IPR036772">
    <property type="entry name" value="SRCR-like_dom_sf"/>
</dbReference>
<dbReference type="SUPFAM" id="SSF56487">
    <property type="entry name" value="SRCR-like"/>
    <property type="match status" value="5"/>
</dbReference>
<keyword evidence="6" id="KW-0378">Hydrolase</keyword>
<evidence type="ECO:0000256" key="1">
    <source>
        <dbReference type="ARBA" id="ARBA00004167"/>
    </source>
</evidence>
<feature type="compositionally biased region" description="Basic and acidic residues" evidence="12">
    <location>
        <begin position="268"/>
        <end position="278"/>
    </location>
</feature>
<keyword evidence="2" id="KW-0645">Protease</keyword>
<keyword evidence="16" id="KW-1185">Reference proteome</keyword>
<evidence type="ECO:0000256" key="13">
    <source>
        <dbReference type="SAM" id="SignalP"/>
    </source>
</evidence>
<evidence type="ECO:0000256" key="4">
    <source>
        <dbReference type="ARBA" id="ARBA00022729"/>
    </source>
</evidence>
<evidence type="ECO:0000256" key="11">
    <source>
        <dbReference type="ARBA" id="ARBA00023180"/>
    </source>
</evidence>
<evidence type="ECO:0000256" key="5">
    <source>
        <dbReference type="ARBA" id="ARBA00022737"/>
    </source>
</evidence>
<dbReference type="GO" id="GO:0006508">
    <property type="term" value="P:proteolysis"/>
    <property type="evidence" value="ECO:0007669"/>
    <property type="project" value="UniProtKB-KW"/>
</dbReference>
<evidence type="ECO:0000256" key="12">
    <source>
        <dbReference type="SAM" id="MobiDB-lite"/>
    </source>
</evidence>
<feature type="compositionally biased region" description="Low complexity" evidence="12">
    <location>
        <begin position="1301"/>
        <end position="1313"/>
    </location>
</feature>
<proteinExistence type="predicted"/>
<dbReference type="Proteomes" id="UP000747399">
    <property type="component" value="Unassembled WGS sequence"/>
</dbReference>
<feature type="region of interest" description="Disordered" evidence="12">
    <location>
        <begin position="248"/>
        <end position="300"/>
    </location>
</feature>
<dbReference type="PRINTS" id="PR00258">
    <property type="entry name" value="SPERACTRCPTR"/>
</dbReference>
<dbReference type="GO" id="GO:0016020">
    <property type="term" value="C:membrane"/>
    <property type="evidence" value="ECO:0007669"/>
    <property type="project" value="UniProtKB-SubCell"/>
</dbReference>
<keyword evidence="8" id="KW-1133">Transmembrane helix</keyword>
<dbReference type="InterPro" id="IPR009003">
    <property type="entry name" value="Peptidase_S1_PA"/>
</dbReference>
<dbReference type="PROSITE" id="PS00134">
    <property type="entry name" value="TRYPSIN_HIS"/>
    <property type="match status" value="1"/>
</dbReference>
<dbReference type="InterPro" id="IPR001254">
    <property type="entry name" value="Trypsin_dom"/>
</dbReference>
<name>A0A8J4BBW5_9CHLO</name>
<feature type="domain" description="SRCR" evidence="14">
    <location>
        <begin position="705"/>
        <end position="811"/>
    </location>
</feature>
<evidence type="ECO:0000313" key="15">
    <source>
        <dbReference type="EMBL" id="GIL55516.1"/>
    </source>
</evidence>
<dbReference type="PROSITE" id="PS50287">
    <property type="entry name" value="SRCR_2"/>
    <property type="match status" value="5"/>
</dbReference>
<dbReference type="EMBL" id="BNCO01000021">
    <property type="protein sequence ID" value="GIL55516.1"/>
    <property type="molecule type" value="Genomic_DNA"/>
</dbReference>
<dbReference type="PRINTS" id="PR01217">
    <property type="entry name" value="PRICHEXTENSN"/>
</dbReference>
<dbReference type="FunFam" id="3.10.250.10:FF:000016">
    <property type="entry name" value="Scavenger receptor cysteine-rich protein type 12"/>
    <property type="match status" value="1"/>
</dbReference>
<accession>A0A8J4BBW5</accession>
<feature type="domain" description="SRCR" evidence="14">
    <location>
        <begin position="963"/>
        <end position="1065"/>
    </location>
</feature>
<feature type="compositionally biased region" description="Pro residues" evidence="12">
    <location>
        <begin position="1208"/>
        <end position="1254"/>
    </location>
</feature>
<dbReference type="PROSITE" id="PS00673">
    <property type="entry name" value="V8_SER"/>
    <property type="match status" value="1"/>
</dbReference>
<reference evidence="15" key="1">
    <citation type="journal article" date="2021" name="Proc. Natl. Acad. Sci. U.S.A.">
        <title>Three genomes in the algal genus Volvox reveal the fate of a haploid sex-determining region after a transition to homothallism.</title>
        <authorList>
            <person name="Yamamoto K."/>
            <person name="Hamaji T."/>
            <person name="Kawai-Toyooka H."/>
            <person name="Matsuzaki R."/>
            <person name="Takahashi F."/>
            <person name="Nishimura Y."/>
            <person name="Kawachi M."/>
            <person name="Noguchi H."/>
            <person name="Minakuchi Y."/>
            <person name="Umen J.G."/>
            <person name="Toyoda A."/>
            <person name="Nozaki H."/>
        </authorList>
    </citation>
    <scope>NUCLEOTIDE SEQUENCE</scope>
    <source>
        <strain evidence="15">NIES-3780</strain>
    </source>
</reference>
<feature type="domain" description="SRCR" evidence="14">
    <location>
        <begin position="840"/>
        <end position="945"/>
    </location>
</feature>
<protein>
    <recommendedName>
        <fullName evidence="14">SRCR domain-containing protein</fullName>
    </recommendedName>
</protein>
<keyword evidence="5" id="KW-0677">Repeat</keyword>
<dbReference type="PANTHER" id="PTHR19331:SF465">
    <property type="entry name" value="EGG PEPTIDE SPERACT RECEPTOR"/>
    <property type="match status" value="1"/>
</dbReference>
<dbReference type="FunFam" id="3.10.250.10:FF:000005">
    <property type="entry name" value="Neurotrypsin isoform A"/>
    <property type="match status" value="1"/>
</dbReference>
<feature type="region of interest" description="Disordered" evidence="12">
    <location>
        <begin position="1208"/>
        <end position="1447"/>
    </location>
</feature>
<evidence type="ECO:0000256" key="9">
    <source>
        <dbReference type="ARBA" id="ARBA00023136"/>
    </source>
</evidence>
<organism evidence="15 16">
    <name type="scientific">Volvox africanus</name>
    <dbReference type="NCBI Taxonomy" id="51714"/>
    <lineage>
        <taxon>Eukaryota</taxon>
        <taxon>Viridiplantae</taxon>
        <taxon>Chlorophyta</taxon>
        <taxon>core chlorophytes</taxon>
        <taxon>Chlorophyceae</taxon>
        <taxon>CS clade</taxon>
        <taxon>Chlamydomonadales</taxon>
        <taxon>Volvocaceae</taxon>
        <taxon>Volvox</taxon>
    </lineage>
</organism>
<evidence type="ECO:0000256" key="3">
    <source>
        <dbReference type="ARBA" id="ARBA00022692"/>
    </source>
</evidence>
<keyword evidence="3" id="KW-0812">Transmembrane</keyword>
<keyword evidence="11" id="KW-0325">Glycoprotein</keyword>
<evidence type="ECO:0000256" key="7">
    <source>
        <dbReference type="ARBA" id="ARBA00022825"/>
    </source>
</evidence>
<dbReference type="InterPro" id="IPR001190">
    <property type="entry name" value="SRCR"/>
</dbReference>
<evidence type="ECO:0000259" key="14">
    <source>
        <dbReference type="PROSITE" id="PS50287"/>
    </source>
</evidence>
<dbReference type="PROSITE" id="PS00420">
    <property type="entry name" value="SRCR_1"/>
    <property type="match status" value="2"/>
</dbReference>
<evidence type="ECO:0000256" key="8">
    <source>
        <dbReference type="ARBA" id="ARBA00022989"/>
    </source>
</evidence>
<feature type="signal peptide" evidence="13">
    <location>
        <begin position="1"/>
        <end position="21"/>
    </location>
</feature>
<dbReference type="Gene3D" id="2.40.10.10">
    <property type="entry name" value="Trypsin-like serine proteases"/>
    <property type="match status" value="2"/>
</dbReference>
<feature type="compositionally biased region" description="Low complexity" evidence="12">
    <location>
        <begin position="155"/>
        <end position="189"/>
    </location>
</feature>
<dbReference type="GO" id="GO:0004252">
    <property type="term" value="F:serine-type endopeptidase activity"/>
    <property type="evidence" value="ECO:0007669"/>
    <property type="project" value="InterPro"/>
</dbReference>
<keyword evidence="9" id="KW-0472">Membrane</keyword>
<dbReference type="InterPro" id="IPR000126">
    <property type="entry name" value="V8_ser_AS"/>
</dbReference>
<dbReference type="InterPro" id="IPR018114">
    <property type="entry name" value="TRYPSIN_HIS"/>
</dbReference>
<feature type="compositionally biased region" description="Pro residues" evidence="12">
    <location>
        <begin position="1263"/>
        <end position="1300"/>
    </location>
</feature>
<evidence type="ECO:0000256" key="10">
    <source>
        <dbReference type="ARBA" id="ARBA00023157"/>
    </source>
</evidence>
<dbReference type="Pfam" id="PF00089">
    <property type="entry name" value="Trypsin"/>
    <property type="match status" value="1"/>
</dbReference>
<gene>
    <name evidence="15" type="ORF">Vafri_11082</name>
</gene>
<keyword evidence="10" id="KW-1015">Disulfide bond</keyword>
<sequence length="1447" mass="153293">MAIRLLNAVALTVLLNGLVNGQYYSCRFCFGGDYDPVCTTAGISLPSVCFAKCQGLRVVRKGLCQGSDALSRSLHLPGVTAVASLDSAVGSVSNAPPEGARSASIDFRNAEEVTMLFASEGFAYVGHAKMLDSAPMGAGSSGFVGRLSMAAAASGSGGSSVSSSSSSTINSSTSISSSNSSTSDSTMNGASNDAMLPDTLTVRAIRVTADGAVYVEIQPLNLDLNNLPASGESESRVGDEAEVAAAAAAVSEAATAESQPTTEVDPSESVRSRRRAQEAMDEDLGAGAEEGDDGGAAGVSVQGQLGRRWRRRRQLIDDRYPAEVLAWPYRTIGQLMFRTSVNAHICSGTWVSRYDVLTAGHCVFNVTGGTGYKDFTFTPGKVGYVAPQGVVKFYYVTFYRAEYPRIDKDGVNYFDIALIRMTTPTLSYMGIKYSCTKVDYPKTQTCGYPYDRNGFYVQKCDDCYYTSNACNPIVQPINWCYTVGGQSGSSIYDLTDHHILGVLSGGPSNGMYFQDYTVWTPIDAIHFASLSRWLWKPDTPYNAVPSAPPMAPAVQPPYVGEPCDVVGLLRLVASSTYGAGRVEICNNGVWGTVCSTAAFNNPNARVVCRNLGFKNGSWVVPSFFNPPDSRQSAWLELNCAGNETGIFDCPPLRNGTWTVGPICSQHDMYDLSVICRDTASVVGSSSITDFNRTVGYYPCTENGAVRLRDNLNSSSGRVEYCHNGRWGTICHDGWDDLDATVVCRQLGYQYGIALKGIVANGQSPPGPALMKIWLQQVKCNGSETKLQDCPIKVPAGSTDCSHRADAGVVCSNTPFAAPGVPYYPSDCTEPGSIRVELNASRIPSAPGTLAGRLEVCYAGQWGAVCEPNFNDPDARIACRQLGYTYGRAIPVNPNPGQPIWMSEVFCESTFSYSYSFWPSRITACRFWGMEDVNCTYGMVGGIQCSNVSTFLSPDLECSTPGEVQLRNGVSNNIGRVEICSLNRVWGTVCEDGFGLPEADVVCRQLGFTSGRVLPSGATPDGHSDSFSVLAGLACSGNERTLLDCPIEQATPRCASHRLDVGVICTNSVPPPVPAPVSAPPPDPNSCPVAGQARLLDGLDRVAFDAGRIELCLNGIWGTVCGDGFQPINAVVACRHLGFTTGVPVRPDDPDGFGYGNVYQPVHLGTVSCMGNEDRLTSCINTRSTDCPHTKDIGVRCFWFGIPPPVLPPRSEPFPPSPPPSPPPPRRPPPPPQHPSPRPPKPPSPRPPPPSPPFIPGYIAPAPLRQPPMKPLMPLPPSPPPPPPPPPPPVLPPPTLTPPQLPLLAPSLLPSLGLPSPPEPMSPLSSMLPTAPSPLLPPLLSPLPFTPPPTSPTLPPPTSPAPPAPTPPLPPPSPSRSPPPPPSPLAPLPPSPVPPPLPSPPPTPSPSPLPPPTPSPSPPPTPLPSPPPPLSPSPPPPPYPSPPPPLSP</sequence>
<keyword evidence="4 13" id="KW-0732">Signal</keyword>
<feature type="region of interest" description="Disordered" evidence="12">
    <location>
        <begin position="224"/>
        <end position="243"/>
    </location>
</feature>
<dbReference type="Pfam" id="PF00530">
    <property type="entry name" value="SRCR"/>
    <property type="match status" value="5"/>
</dbReference>
<feature type="compositionally biased region" description="Acidic residues" evidence="12">
    <location>
        <begin position="279"/>
        <end position="293"/>
    </location>
</feature>
<dbReference type="Gene3D" id="3.10.250.10">
    <property type="entry name" value="SRCR-like domain"/>
    <property type="match status" value="5"/>
</dbReference>
<keyword evidence="7" id="KW-0720">Serine protease</keyword>
<comment type="subcellular location">
    <subcellularLocation>
        <location evidence="1">Membrane</location>
        <topology evidence="1">Single-pass membrane protein</topology>
    </subcellularLocation>
</comment>
<comment type="caution">
    <text evidence="15">The sequence shown here is derived from an EMBL/GenBank/DDBJ whole genome shotgun (WGS) entry which is preliminary data.</text>
</comment>
<evidence type="ECO:0000256" key="6">
    <source>
        <dbReference type="ARBA" id="ARBA00022801"/>
    </source>
</evidence>
<dbReference type="SUPFAM" id="SSF50494">
    <property type="entry name" value="Trypsin-like serine proteases"/>
    <property type="match status" value="1"/>
</dbReference>
<feature type="region of interest" description="Disordered" evidence="12">
    <location>
        <begin position="155"/>
        <end position="194"/>
    </location>
</feature>
<feature type="domain" description="SRCR" evidence="14">
    <location>
        <begin position="1092"/>
        <end position="1197"/>
    </location>
</feature>
<dbReference type="InterPro" id="IPR043504">
    <property type="entry name" value="Peptidase_S1_PA_chymotrypsin"/>
</dbReference>
<feature type="non-terminal residue" evidence="15">
    <location>
        <position position="1447"/>
    </location>
</feature>